<reference evidence="2" key="1">
    <citation type="journal article" date="2012" name="Nat. Biotechnol.">
        <title>Reference genome sequence of the model plant Setaria.</title>
        <authorList>
            <person name="Bennetzen J.L."/>
            <person name="Schmutz J."/>
            <person name="Wang H."/>
            <person name="Percifield R."/>
            <person name="Hawkins J."/>
            <person name="Pontaroli A.C."/>
            <person name="Estep M."/>
            <person name="Feng L."/>
            <person name="Vaughn J.N."/>
            <person name="Grimwood J."/>
            <person name="Jenkins J."/>
            <person name="Barry K."/>
            <person name="Lindquist E."/>
            <person name="Hellsten U."/>
            <person name="Deshpande S."/>
            <person name="Wang X."/>
            <person name="Wu X."/>
            <person name="Mitros T."/>
            <person name="Triplett J."/>
            <person name="Yang X."/>
            <person name="Ye C.Y."/>
            <person name="Mauro-Herrera M."/>
            <person name="Wang L."/>
            <person name="Li P."/>
            <person name="Sharma M."/>
            <person name="Sharma R."/>
            <person name="Ronald P.C."/>
            <person name="Panaud O."/>
            <person name="Kellogg E.A."/>
            <person name="Brutnell T.P."/>
            <person name="Doust A.N."/>
            <person name="Tuskan G.A."/>
            <person name="Rokhsar D."/>
            <person name="Devos K.M."/>
        </authorList>
    </citation>
    <scope>NUCLEOTIDE SEQUENCE [LARGE SCALE GENOMIC DNA]</scope>
    <source>
        <strain evidence="2">Yugu1</strain>
    </source>
</reference>
<feature type="region of interest" description="Disordered" evidence="1">
    <location>
        <begin position="134"/>
        <end position="154"/>
    </location>
</feature>
<gene>
    <name evidence="2" type="ORF">SETIT_5G317700v2</name>
</gene>
<name>A0A368RCM3_SETIT</name>
<dbReference type="AlphaFoldDB" id="A0A368RCM3"/>
<sequence>MSLPREEIDAARTPGIGHFASLPSPLRRRTAPSTRGSMMRRRGGAAMPAPHLVLRAPPSRSRATASALYRIHLHGPQLPWLHRRQPCQSGRRARRGRAAWMAQAFLLLWPNNRWMNARQCSSRAQLVHRWRGQHDGSVGQRDAGTPMARAARSA</sequence>
<protein>
    <submittedName>
        <fullName evidence="2">Uncharacterized protein</fullName>
    </submittedName>
</protein>
<accession>A0A368RCM3</accession>
<evidence type="ECO:0000256" key="1">
    <source>
        <dbReference type="SAM" id="MobiDB-lite"/>
    </source>
</evidence>
<organism evidence="2">
    <name type="scientific">Setaria italica</name>
    <name type="common">Foxtail millet</name>
    <name type="synonym">Panicum italicum</name>
    <dbReference type="NCBI Taxonomy" id="4555"/>
    <lineage>
        <taxon>Eukaryota</taxon>
        <taxon>Viridiplantae</taxon>
        <taxon>Streptophyta</taxon>
        <taxon>Embryophyta</taxon>
        <taxon>Tracheophyta</taxon>
        <taxon>Spermatophyta</taxon>
        <taxon>Magnoliopsida</taxon>
        <taxon>Liliopsida</taxon>
        <taxon>Poales</taxon>
        <taxon>Poaceae</taxon>
        <taxon>PACMAD clade</taxon>
        <taxon>Panicoideae</taxon>
        <taxon>Panicodae</taxon>
        <taxon>Paniceae</taxon>
        <taxon>Cenchrinae</taxon>
        <taxon>Setaria</taxon>
    </lineage>
</organism>
<reference evidence="2" key="2">
    <citation type="submission" date="2015-07" db="EMBL/GenBank/DDBJ databases">
        <authorList>
            <person name="Noorani M."/>
        </authorList>
    </citation>
    <scope>NUCLEOTIDE SEQUENCE</scope>
    <source>
        <strain evidence="2">Yugu1</strain>
    </source>
</reference>
<feature type="compositionally biased region" description="Basic and acidic residues" evidence="1">
    <location>
        <begin position="1"/>
        <end position="10"/>
    </location>
</feature>
<proteinExistence type="predicted"/>
<dbReference type="EMBL" id="CM003532">
    <property type="protein sequence ID" value="RCV27350.1"/>
    <property type="molecule type" value="Genomic_DNA"/>
</dbReference>
<feature type="region of interest" description="Disordered" evidence="1">
    <location>
        <begin position="1"/>
        <end position="43"/>
    </location>
</feature>
<evidence type="ECO:0000313" key="2">
    <source>
        <dbReference type="EMBL" id="RCV27350.1"/>
    </source>
</evidence>